<dbReference type="InterPro" id="IPR041522">
    <property type="entry name" value="CdaR_GGDEF"/>
</dbReference>
<dbReference type="Pfam" id="PF14361">
    <property type="entry name" value="RsbRD_N"/>
    <property type="match status" value="1"/>
</dbReference>
<gene>
    <name evidence="3" type="ORF">E1181_27500</name>
</gene>
<organism evidence="3 4">
    <name type="scientific">Saccharopolyspora terrae</name>
    <dbReference type="NCBI Taxonomy" id="2530384"/>
    <lineage>
        <taxon>Bacteria</taxon>
        <taxon>Bacillati</taxon>
        <taxon>Actinomycetota</taxon>
        <taxon>Actinomycetes</taxon>
        <taxon>Pseudonocardiales</taxon>
        <taxon>Pseudonocardiaceae</taxon>
        <taxon>Saccharopolyspora</taxon>
    </lineage>
</organism>
<name>A0A4V2Y9M4_9PSEU</name>
<accession>A0A4V2Y9M4</accession>
<feature type="domain" description="CdaR GGDEF-like" evidence="2">
    <location>
        <begin position="104"/>
        <end position="210"/>
    </location>
</feature>
<feature type="domain" description="RsbT co-antagonist protein RsbRD N-terminal" evidence="1">
    <location>
        <begin position="10"/>
        <end position="91"/>
    </location>
</feature>
<dbReference type="InterPro" id="IPR051448">
    <property type="entry name" value="CdaR-like_regulators"/>
</dbReference>
<dbReference type="InterPro" id="IPR025751">
    <property type="entry name" value="RsbRD_N_dom"/>
</dbReference>
<dbReference type="OrthoDB" id="5241664at2"/>
<evidence type="ECO:0000259" key="2">
    <source>
        <dbReference type="Pfam" id="PF17853"/>
    </source>
</evidence>
<dbReference type="PANTHER" id="PTHR33744:SF1">
    <property type="entry name" value="DNA-BINDING TRANSCRIPTIONAL ACTIVATOR ADER"/>
    <property type="match status" value="1"/>
</dbReference>
<dbReference type="AlphaFoldDB" id="A0A4V2Y9M4"/>
<protein>
    <submittedName>
        <fullName evidence="3">Uncharacterized protein</fullName>
    </submittedName>
</protein>
<dbReference type="RefSeq" id="WP_132679207.1">
    <property type="nucleotide sequence ID" value="NZ_SMKS01000077.1"/>
</dbReference>
<evidence type="ECO:0000313" key="4">
    <source>
        <dbReference type="Proteomes" id="UP000295674"/>
    </source>
</evidence>
<comment type="caution">
    <text evidence="3">The sequence shown here is derived from an EMBL/GenBank/DDBJ whole genome shotgun (WGS) entry which is preliminary data.</text>
</comment>
<proteinExistence type="predicted"/>
<sequence length="221" mass="23986">MPDPDELVSRREAGRKAAEGGVSLRALINLYLSVTTAVWRELVRGGESLVPSEVRLDVEAGFRAVDDAVVALTEGYEGAHQLALREEEAARREFIEDLFCGRGDLGRLAARAQRFGLRLAEAHVVSVARAERPFGEATPITHRVESALSGRYGTRDLLVITKDEMLVCIAPSTLPEASGELARQVGAAVGASRSWQVGIGREHLASFRRAVFRSRGDGPVR</sequence>
<dbReference type="Proteomes" id="UP000295674">
    <property type="component" value="Unassembled WGS sequence"/>
</dbReference>
<reference evidence="3 4" key="1">
    <citation type="submission" date="2019-03" db="EMBL/GenBank/DDBJ databases">
        <title>Draft genome sequences of novel Actinobacteria.</title>
        <authorList>
            <person name="Sahin N."/>
            <person name="Ay H."/>
            <person name="Saygin H."/>
        </authorList>
    </citation>
    <scope>NUCLEOTIDE SEQUENCE [LARGE SCALE GENOMIC DNA]</scope>
    <source>
        <strain evidence="3 4">16K309</strain>
    </source>
</reference>
<dbReference type="Pfam" id="PF17853">
    <property type="entry name" value="GGDEF_2"/>
    <property type="match status" value="1"/>
</dbReference>
<dbReference type="PANTHER" id="PTHR33744">
    <property type="entry name" value="CARBOHYDRATE DIACID REGULATOR"/>
    <property type="match status" value="1"/>
</dbReference>
<keyword evidence="4" id="KW-1185">Reference proteome</keyword>
<evidence type="ECO:0000259" key="1">
    <source>
        <dbReference type="Pfam" id="PF14361"/>
    </source>
</evidence>
<evidence type="ECO:0000313" key="3">
    <source>
        <dbReference type="EMBL" id="TDD00486.1"/>
    </source>
</evidence>
<dbReference type="EMBL" id="SMKS01000077">
    <property type="protein sequence ID" value="TDD00486.1"/>
    <property type="molecule type" value="Genomic_DNA"/>
</dbReference>